<name>A0A094YTS7_ALKAL</name>
<accession>A0A094YTS7</accession>
<evidence type="ECO:0000313" key="1">
    <source>
        <dbReference type="EMBL" id="KGA96877.1"/>
    </source>
</evidence>
<evidence type="ECO:0000313" key="4">
    <source>
        <dbReference type="Proteomes" id="UP000297014"/>
    </source>
</evidence>
<dbReference type="OrthoDB" id="2971178at2"/>
<reference evidence="1 3" key="1">
    <citation type="journal article" date="2014" name="Genome Announc.">
        <title>Draft Genome Sequence of Bacillus alcalophilus AV1934, a Classic Alkaliphile Isolated from Human Feces in 1934.</title>
        <authorList>
            <person name="Attie O."/>
            <person name="Jayaprakash A."/>
            <person name="Shah H."/>
            <person name="Paulsen I.T."/>
            <person name="Morino M."/>
            <person name="Takahashi Y."/>
            <person name="Narumi I."/>
            <person name="Sachidanandam R."/>
            <person name="Satoh K."/>
            <person name="Ito M."/>
            <person name="Krulwich T.A."/>
        </authorList>
    </citation>
    <scope>NUCLEOTIDE SEQUENCE [LARGE SCALE GENOMIC DNA]</scope>
    <source>
        <strain evidence="1 3">AV1934</strain>
    </source>
</reference>
<dbReference type="EMBL" id="ALPT02000044">
    <property type="protein sequence ID" value="KGA96877.1"/>
    <property type="molecule type" value="Genomic_DNA"/>
</dbReference>
<proteinExistence type="predicted"/>
<dbReference type="EMBL" id="JALP01000086">
    <property type="protein sequence ID" value="THG91158.1"/>
    <property type="molecule type" value="Genomic_DNA"/>
</dbReference>
<sequence length="112" mass="12937">MNVIEKNEGQKIDFEVISGSLVSFRGELFLDLSRYERDYDVTIDISENHFGMLMMGVSNRYVAQIEIPACEYEEVEIPEEEIDDDEEGSDRTKLVPKPFDLENVTLVLWGIE</sequence>
<dbReference type="eggNOG" id="ENOG5033AJS">
    <property type="taxonomic scope" value="Bacteria"/>
</dbReference>
<reference evidence="2 4" key="2">
    <citation type="submission" date="2014-01" db="EMBL/GenBank/DDBJ databases">
        <title>Draft genome sequencing of Bacillus alcalophilus CGMCC 1.3604.</title>
        <authorList>
            <person name="Yang J."/>
            <person name="Diao L."/>
            <person name="Yang S."/>
        </authorList>
    </citation>
    <scope>NUCLEOTIDE SEQUENCE [LARGE SCALE GENOMIC DNA]</scope>
    <source>
        <strain evidence="2 4">CGMCC 1.3604</strain>
    </source>
</reference>
<dbReference type="AlphaFoldDB" id="A0A094YTS7"/>
<comment type="caution">
    <text evidence="1">The sequence shown here is derived from an EMBL/GenBank/DDBJ whole genome shotgun (WGS) entry which is preliminary data.</text>
</comment>
<dbReference type="STRING" id="1218173.BALCAV_0213765"/>
<dbReference type="Proteomes" id="UP000297014">
    <property type="component" value="Unassembled WGS sequence"/>
</dbReference>
<protein>
    <submittedName>
        <fullName evidence="1">Uncharacterized protein</fullName>
    </submittedName>
</protein>
<evidence type="ECO:0000313" key="2">
    <source>
        <dbReference type="EMBL" id="THG91158.1"/>
    </source>
</evidence>
<gene>
    <name evidence="2" type="ORF">AJ85_06620</name>
    <name evidence="1" type="ORF">BALCAV_0213765</name>
</gene>
<dbReference type="Proteomes" id="UP000002754">
    <property type="component" value="Unassembled WGS sequence"/>
</dbReference>
<dbReference type="RefSeq" id="WP_003321289.1">
    <property type="nucleotide sequence ID" value="NZ_ALPT02000044.1"/>
</dbReference>
<organism evidence="1 3">
    <name type="scientific">Alkalihalobacillus alcalophilus ATCC 27647 = CGMCC 1.3604</name>
    <dbReference type="NCBI Taxonomy" id="1218173"/>
    <lineage>
        <taxon>Bacteria</taxon>
        <taxon>Bacillati</taxon>
        <taxon>Bacillota</taxon>
        <taxon>Bacilli</taxon>
        <taxon>Bacillales</taxon>
        <taxon>Bacillaceae</taxon>
        <taxon>Alkalihalobacillus</taxon>
    </lineage>
</organism>
<evidence type="ECO:0000313" key="3">
    <source>
        <dbReference type="Proteomes" id="UP000002754"/>
    </source>
</evidence>
<keyword evidence="3" id="KW-1185">Reference proteome</keyword>